<organism evidence="3 4">
    <name type="scientific">Sphaceloma murrayae</name>
    <dbReference type="NCBI Taxonomy" id="2082308"/>
    <lineage>
        <taxon>Eukaryota</taxon>
        <taxon>Fungi</taxon>
        <taxon>Dikarya</taxon>
        <taxon>Ascomycota</taxon>
        <taxon>Pezizomycotina</taxon>
        <taxon>Dothideomycetes</taxon>
        <taxon>Dothideomycetidae</taxon>
        <taxon>Myriangiales</taxon>
        <taxon>Elsinoaceae</taxon>
        <taxon>Sphaceloma</taxon>
    </lineage>
</organism>
<reference evidence="3 4" key="1">
    <citation type="submission" date="2017-06" db="EMBL/GenBank/DDBJ databases">
        <title>Draft genome sequence of a variant of Elsinoe murrayae.</title>
        <authorList>
            <person name="Cheng Q."/>
        </authorList>
    </citation>
    <scope>NUCLEOTIDE SEQUENCE [LARGE SCALE GENOMIC DNA]</scope>
    <source>
        <strain evidence="3 4">CQ-2017a</strain>
    </source>
</reference>
<keyword evidence="2" id="KW-1133">Transmembrane helix</keyword>
<feature type="region of interest" description="Disordered" evidence="1">
    <location>
        <begin position="227"/>
        <end position="271"/>
    </location>
</feature>
<feature type="transmembrane region" description="Helical" evidence="2">
    <location>
        <begin position="24"/>
        <end position="45"/>
    </location>
</feature>
<evidence type="ECO:0000313" key="3">
    <source>
        <dbReference type="EMBL" id="PNS16635.1"/>
    </source>
</evidence>
<dbReference type="InParanoid" id="A0A2K1QND5"/>
<proteinExistence type="predicted"/>
<keyword evidence="2" id="KW-0472">Membrane</keyword>
<dbReference type="OrthoDB" id="3905429at2759"/>
<dbReference type="EMBL" id="NKHZ01000055">
    <property type="protein sequence ID" value="PNS16635.1"/>
    <property type="molecule type" value="Genomic_DNA"/>
</dbReference>
<keyword evidence="4" id="KW-1185">Reference proteome</keyword>
<keyword evidence="2" id="KW-0812">Transmembrane</keyword>
<sequence>MAPGNNAVTASETAMVPQQSLEYLQAWLLGAVSAIFSTTVLFPALQAKTIVAFQLYFVEDPREVLEVIESFTICVSHDGIPGVKHTNAEAPIAGAVFSNLIRSLEEFVKFLTTLPPLPRDRYVLMKTWHTPGSMPSPPAGMIPTPPGAHLWPVKEGWAPQSFVPRALDVGVDEFFSIAMGAVWMKPTSGDKGRPIRSVSSSELLYEDLDTAGEELRVFSANTRRLDQSPTTLSDDLDQPYIEIPDYSVDGDRPEQGTNNTQQSAVSSGDYRRRSALLRMNAPERNSPTQQTTQNRMTDTCVSDLMHDDQTTKANEVSRGADDECADQPMPEAIDCLCEANQKEGRMHTHCSGYHDASAVYTLESHECYQCLAPVTPARREAWLEQRQDTVLFRRLIYLLSQAKMVTYADLSSALGAKVIKDFLFQLRSEGYVSEVRRRGQQQAWRITTDHVRVEEMVKRYFVIHKDEQQRRITEFQEGNRKASEALDSDHLHVMAHGQADHHYWRQGHGSDQTPKKVRTAQALQTPRRSPRIARGVTATDLVSFQCGTVFQASEDWETPPSKVSRARE</sequence>
<dbReference type="Proteomes" id="UP000243797">
    <property type="component" value="Unassembled WGS sequence"/>
</dbReference>
<comment type="caution">
    <text evidence="3">The sequence shown here is derived from an EMBL/GenBank/DDBJ whole genome shotgun (WGS) entry which is preliminary data.</text>
</comment>
<evidence type="ECO:0000313" key="4">
    <source>
        <dbReference type="Proteomes" id="UP000243797"/>
    </source>
</evidence>
<protein>
    <submittedName>
        <fullName evidence="3">Meiosis-specific protein HOP1</fullName>
    </submittedName>
</protein>
<evidence type="ECO:0000256" key="1">
    <source>
        <dbReference type="SAM" id="MobiDB-lite"/>
    </source>
</evidence>
<gene>
    <name evidence="3" type="ORF">CAC42_4599</name>
</gene>
<feature type="compositionally biased region" description="Polar residues" evidence="1">
    <location>
        <begin position="255"/>
        <end position="266"/>
    </location>
</feature>
<dbReference type="AlphaFoldDB" id="A0A2K1QND5"/>
<accession>A0A2K1QND5</accession>
<evidence type="ECO:0000256" key="2">
    <source>
        <dbReference type="SAM" id="Phobius"/>
    </source>
</evidence>
<name>A0A2K1QND5_9PEZI</name>